<name>A0ABD1BUK6_CARAN</name>
<evidence type="ECO:0000256" key="1">
    <source>
        <dbReference type="SAM" id="MobiDB-lite"/>
    </source>
</evidence>
<feature type="compositionally biased region" description="Basic and acidic residues" evidence="1">
    <location>
        <begin position="173"/>
        <end position="187"/>
    </location>
</feature>
<proteinExistence type="predicted"/>
<dbReference type="InterPro" id="IPR002487">
    <property type="entry name" value="TF_Kbox"/>
</dbReference>
<keyword evidence="4" id="KW-1185">Reference proteome</keyword>
<dbReference type="Pfam" id="PF01486">
    <property type="entry name" value="K-box"/>
    <property type="match status" value="1"/>
</dbReference>
<evidence type="ECO:0000313" key="4">
    <source>
        <dbReference type="Proteomes" id="UP001558713"/>
    </source>
</evidence>
<feature type="domain" description="K-box" evidence="2">
    <location>
        <begin position="66"/>
        <end position="156"/>
    </location>
</feature>
<dbReference type="AlphaFoldDB" id="A0ABD1BUK6"/>
<gene>
    <name evidence="3" type="ORF">V5N11_029853</name>
</gene>
<dbReference type="Proteomes" id="UP001558713">
    <property type="component" value="Unassembled WGS sequence"/>
</dbReference>
<feature type="region of interest" description="Disordered" evidence="1">
    <location>
        <begin position="171"/>
        <end position="207"/>
    </location>
</feature>
<organism evidence="3 4">
    <name type="scientific">Cardamine amara subsp. amara</name>
    <dbReference type="NCBI Taxonomy" id="228776"/>
    <lineage>
        <taxon>Eukaryota</taxon>
        <taxon>Viridiplantae</taxon>
        <taxon>Streptophyta</taxon>
        <taxon>Embryophyta</taxon>
        <taxon>Tracheophyta</taxon>
        <taxon>Spermatophyta</taxon>
        <taxon>Magnoliopsida</taxon>
        <taxon>eudicotyledons</taxon>
        <taxon>Gunneridae</taxon>
        <taxon>Pentapetalae</taxon>
        <taxon>rosids</taxon>
        <taxon>malvids</taxon>
        <taxon>Brassicales</taxon>
        <taxon>Brassicaceae</taxon>
        <taxon>Cardamineae</taxon>
        <taxon>Cardamine</taxon>
    </lineage>
</organism>
<dbReference type="PROSITE" id="PS51297">
    <property type="entry name" value="K_BOX"/>
    <property type="match status" value="1"/>
</dbReference>
<protein>
    <submittedName>
        <fullName evidence="3">Agamous-like MADS-box protein AGL17</fullName>
    </submittedName>
</protein>
<accession>A0ABD1BUK6</accession>
<comment type="caution">
    <text evidence="3">The sequence shown here is derived from an EMBL/GenBank/DDBJ whole genome shotgun (WGS) entry which is preliminary data.</text>
</comment>
<evidence type="ECO:0000259" key="2">
    <source>
        <dbReference type="PROSITE" id="PS51297"/>
    </source>
</evidence>
<sequence>MKMAKGAKDIGVITCLVIFLMLTGIPNGMTYKVPCEEGLTLWVKNMRFLSCSTTLCEDNCVYTQAYKGGRCDIEKDKAICRCYRCKKNQLTGEQSNGLSVKELHNLESQLEMSLRGIRMKKAQILTIEIKELTRKRNLDHHENLKLSRNIQMIHQENVELYKKAYAPSRTNGLRHDELDNAADESHAQVRLQLSQPDQSHYETPSKS</sequence>
<reference evidence="3 4" key="1">
    <citation type="submission" date="2024-04" db="EMBL/GenBank/DDBJ databases">
        <title>Genome assembly C_amara_ONT_v2.</title>
        <authorList>
            <person name="Yant L."/>
            <person name="Moore C."/>
            <person name="Slenker M."/>
        </authorList>
    </citation>
    <scope>NUCLEOTIDE SEQUENCE [LARGE SCALE GENOMIC DNA]</scope>
    <source>
        <tissue evidence="3">Leaf</tissue>
    </source>
</reference>
<evidence type="ECO:0000313" key="3">
    <source>
        <dbReference type="EMBL" id="KAL1220877.1"/>
    </source>
</evidence>
<dbReference type="EMBL" id="JBANAX010000142">
    <property type="protein sequence ID" value="KAL1220877.1"/>
    <property type="molecule type" value="Genomic_DNA"/>
</dbReference>